<feature type="compositionally biased region" description="Polar residues" evidence="1">
    <location>
        <begin position="104"/>
        <end position="118"/>
    </location>
</feature>
<keyword evidence="5" id="KW-1185">Reference proteome</keyword>
<feature type="domain" description="WW" evidence="2">
    <location>
        <begin position="4"/>
        <end position="37"/>
    </location>
</feature>
<accession>A0A024GB20</accession>
<feature type="domain" description="WH2" evidence="3">
    <location>
        <begin position="122"/>
        <end position="139"/>
    </location>
</feature>
<evidence type="ECO:0000259" key="3">
    <source>
        <dbReference type="PROSITE" id="PS51082"/>
    </source>
</evidence>
<dbReference type="Pfam" id="PF00397">
    <property type="entry name" value="WW"/>
    <property type="match status" value="1"/>
</dbReference>
<gene>
    <name evidence="4" type="ORF">BN9_043060</name>
</gene>
<proteinExistence type="predicted"/>
<dbReference type="EMBL" id="CAIX01000050">
    <property type="protein sequence ID" value="CCI43522.1"/>
    <property type="molecule type" value="Genomic_DNA"/>
</dbReference>
<dbReference type="Pfam" id="PF02205">
    <property type="entry name" value="WH2"/>
    <property type="match status" value="2"/>
</dbReference>
<dbReference type="InterPro" id="IPR036020">
    <property type="entry name" value="WW_dom_sf"/>
</dbReference>
<evidence type="ECO:0000313" key="5">
    <source>
        <dbReference type="Proteomes" id="UP000053237"/>
    </source>
</evidence>
<dbReference type="PROSITE" id="PS01159">
    <property type="entry name" value="WW_DOMAIN_1"/>
    <property type="match status" value="1"/>
</dbReference>
<dbReference type="OrthoDB" id="2020426at2759"/>
<dbReference type="STRING" id="65357.A0A024GB20"/>
<evidence type="ECO:0000313" key="4">
    <source>
        <dbReference type="EMBL" id="CCI43522.1"/>
    </source>
</evidence>
<dbReference type="Gene3D" id="2.20.70.10">
    <property type="match status" value="1"/>
</dbReference>
<protein>
    <recommendedName>
        <fullName evidence="6">WW domain-containing protein</fullName>
    </recommendedName>
</protein>
<feature type="compositionally biased region" description="Basic and acidic residues" evidence="1">
    <location>
        <begin position="172"/>
        <end position="181"/>
    </location>
</feature>
<dbReference type="SUPFAM" id="SSF51045">
    <property type="entry name" value="WW domain"/>
    <property type="match status" value="1"/>
</dbReference>
<reference evidence="4 5" key="1">
    <citation type="submission" date="2012-05" db="EMBL/GenBank/DDBJ databases">
        <title>Recombination and specialization in a pathogen metapopulation.</title>
        <authorList>
            <person name="Gardiner A."/>
            <person name="Kemen E."/>
            <person name="Schultz-Larsen T."/>
            <person name="MacLean D."/>
            <person name="Van Oosterhout C."/>
            <person name="Jones J.D.G."/>
        </authorList>
    </citation>
    <scope>NUCLEOTIDE SEQUENCE [LARGE SCALE GENOMIC DNA]</scope>
    <source>
        <strain evidence="4 5">Ac Nc2</strain>
    </source>
</reference>
<sequence length="240" mass="25343">MASAGLTPPWRAYKTAEGKEYYYNTQTKVTTWDHPTSGKNATKRDNKHISGVRRTSSSNNSKQQSITRSSSVEGAGRGGLLAQIQQGAKLKKVEVKEKSSLSVTGNENESCESSNDTGSMDGMSAMLNAIRSGGNLKKASNRQDNGTSEISDGNARSEGATKSGGGGGLAEIMKKSREAAARRGAASSGASSSTSTFAEPPQFASSTSVSRGSTPKLDVEQRLKQLEVKMDKLLAHFNIT</sequence>
<feature type="compositionally biased region" description="Polar residues" evidence="1">
    <location>
        <begin position="142"/>
        <end position="151"/>
    </location>
</feature>
<name>A0A024GB20_9STRA</name>
<feature type="compositionally biased region" description="Polar residues" evidence="1">
    <location>
        <begin position="53"/>
        <end position="72"/>
    </location>
</feature>
<dbReference type="PROSITE" id="PS51082">
    <property type="entry name" value="WH2"/>
    <property type="match status" value="2"/>
</dbReference>
<dbReference type="GO" id="GO:0003779">
    <property type="term" value="F:actin binding"/>
    <property type="evidence" value="ECO:0007669"/>
    <property type="project" value="InterPro"/>
</dbReference>
<comment type="caution">
    <text evidence="4">The sequence shown here is derived from an EMBL/GenBank/DDBJ whole genome shotgun (WGS) entry which is preliminary data.</text>
</comment>
<feature type="compositionally biased region" description="Polar residues" evidence="1">
    <location>
        <begin position="27"/>
        <end position="40"/>
    </location>
</feature>
<feature type="region of interest" description="Disordered" evidence="1">
    <location>
        <begin position="135"/>
        <end position="216"/>
    </location>
</feature>
<dbReference type="CDD" id="cd00201">
    <property type="entry name" value="WW"/>
    <property type="match status" value="1"/>
</dbReference>
<dbReference type="SMART" id="SM00246">
    <property type="entry name" value="WH2"/>
    <property type="match status" value="2"/>
</dbReference>
<evidence type="ECO:0000259" key="2">
    <source>
        <dbReference type="PROSITE" id="PS50020"/>
    </source>
</evidence>
<feature type="compositionally biased region" description="Low complexity" evidence="1">
    <location>
        <begin position="182"/>
        <end position="196"/>
    </location>
</feature>
<dbReference type="SMART" id="SM00456">
    <property type="entry name" value="WW"/>
    <property type="match status" value="1"/>
</dbReference>
<dbReference type="InterPro" id="IPR001202">
    <property type="entry name" value="WW_dom"/>
</dbReference>
<organism evidence="4 5">
    <name type="scientific">Albugo candida</name>
    <dbReference type="NCBI Taxonomy" id="65357"/>
    <lineage>
        <taxon>Eukaryota</taxon>
        <taxon>Sar</taxon>
        <taxon>Stramenopiles</taxon>
        <taxon>Oomycota</taxon>
        <taxon>Peronosporomycetes</taxon>
        <taxon>Albuginales</taxon>
        <taxon>Albuginaceae</taxon>
        <taxon>Albugo</taxon>
    </lineage>
</organism>
<dbReference type="AlphaFoldDB" id="A0A024GB20"/>
<feature type="region of interest" description="Disordered" evidence="1">
    <location>
        <begin position="27"/>
        <end position="74"/>
    </location>
</feature>
<dbReference type="Proteomes" id="UP000053237">
    <property type="component" value="Unassembled WGS sequence"/>
</dbReference>
<feature type="domain" description="WH2" evidence="3">
    <location>
        <begin position="76"/>
        <end position="93"/>
    </location>
</feature>
<feature type="compositionally biased region" description="Polar residues" evidence="1">
    <location>
        <begin position="203"/>
        <end position="213"/>
    </location>
</feature>
<dbReference type="InterPro" id="IPR003124">
    <property type="entry name" value="WH2_dom"/>
</dbReference>
<dbReference type="InParanoid" id="A0A024GB20"/>
<feature type="region of interest" description="Disordered" evidence="1">
    <location>
        <begin position="98"/>
        <end position="123"/>
    </location>
</feature>
<evidence type="ECO:0000256" key="1">
    <source>
        <dbReference type="SAM" id="MobiDB-lite"/>
    </source>
</evidence>
<dbReference type="PROSITE" id="PS50020">
    <property type="entry name" value="WW_DOMAIN_2"/>
    <property type="match status" value="1"/>
</dbReference>
<evidence type="ECO:0008006" key="6">
    <source>
        <dbReference type="Google" id="ProtNLM"/>
    </source>
</evidence>